<feature type="transmembrane region" description="Helical" evidence="2">
    <location>
        <begin position="373"/>
        <end position="394"/>
    </location>
</feature>
<protein>
    <recommendedName>
        <fullName evidence="4">O-fucosyltransferase family protein</fullName>
    </recommendedName>
</protein>
<keyword evidence="2" id="KW-0472">Membrane</keyword>
<evidence type="ECO:0000256" key="2">
    <source>
        <dbReference type="SAM" id="Phobius"/>
    </source>
</evidence>
<feature type="transmembrane region" description="Helical" evidence="2">
    <location>
        <begin position="401"/>
        <end position="425"/>
    </location>
</feature>
<dbReference type="Gene3D" id="3.40.50.11350">
    <property type="match status" value="1"/>
</dbReference>
<evidence type="ECO:0008006" key="4">
    <source>
        <dbReference type="Google" id="ProtNLM"/>
    </source>
</evidence>
<evidence type="ECO:0000313" key="3">
    <source>
        <dbReference type="EMBL" id="CRZ09942.1"/>
    </source>
</evidence>
<name>A0A0H5R8B1_9EUKA</name>
<keyword evidence="2" id="KW-0812">Transmembrane</keyword>
<evidence type="ECO:0000256" key="1">
    <source>
        <dbReference type="SAM" id="MobiDB-lite"/>
    </source>
</evidence>
<organism evidence="3">
    <name type="scientific">Spongospora subterranea</name>
    <dbReference type="NCBI Taxonomy" id="70186"/>
    <lineage>
        <taxon>Eukaryota</taxon>
        <taxon>Sar</taxon>
        <taxon>Rhizaria</taxon>
        <taxon>Endomyxa</taxon>
        <taxon>Phytomyxea</taxon>
        <taxon>Plasmodiophorida</taxon>
        <taxon>Plasmodiophoridae</taxon>
        <taxon>Spongospora</taxon>
    </lineage>
</organism>
<sequence>MCEAVRQANFPMTWWGSRVLRRSPLSQRPTDKSERLHSTVLHGTSTSPPNSPFHMTDFGNDHRITPIFTWRTGRFGRFGNQKLMLLYAHALSRETGWMFIPPPMSIECGDASYLYEFTDLFSPISLLGVAVLEPINDQESLELPEVAISPSLPDDETVMNALLMENAKFKGRCVFRIEENLLWEWGTSLYGISWLQSAPMIANAATAFTTPSIKWQPFFWQLLQKYDIQSAIGVHLRGEDFKQHCSSLEYLFLPSSYIYKCHMDDPALIIRAISAVESNRPASRRAQPLFIASNLEQKSPVLTDLRNFYGQRLINLNDSDWTTEQKRMRPYIDSMLLSHSGDFIGSRMSTFSTVIAAERSWNNVSFVELAHPLVLPIFLLFVIIVIASFFLRGYKRFSRGLICVLCISWFISWRTVLPFVLPTGVIVRCTRFFFYNNRNNPELSAWLFVTMFEALAVIMLLTVVFRKFCLRRWYQPLPDDLPIAVDNKS</sequence>
<proteinExistence type="predicted"/>
<reference evidence="3" key="1">
    <citation type="submission" date="2015-04" db="EMBL/GenBank/DDBJ databases">
        <title>The genome sequence of the plant pathogenic Rhizarian Plasmodiophora brassicae reveals insights in its biotrophic life cycle and the origin of chitin synthesis.</title>
        <authorList>
            <person name="Schwelm A."/>
            <person name="Fogelqvist J."/>
            <person name="Knaust A."/>
            <person name="Julke S."/>
            <person name="Lilja T."/>
            <person name="Dhandapani V."/>
            <person name="Bonilla-Rosso G."/>
            <person name="Karlsson M."/>
            <person name="Shevchenko A."/>
            <person name="Choi S.R."/>
            <person name="Kim H.G."/>
            <person name="Park J.Y."/>
            <person name="Lim Y.P."/>
            <person name="Ludwig-Muller J."/>
            <person name="Dixelius C."/>
        </authorList>
    </citation>
    <scope>NUCLEOTIDE SEQUENCE</scope>
    <source>
        <tissue evidence="3">Potato root galls</tissue>
    </source>
</reference>
<accession>A0A0H5R8B1</accession>
<dbReference type="AlphaFoldDB" id="A0A0H5R8B1"/>
<dbReference type="EMBL" id="HACM01009500">
    <property type="protein sequence ID" value="CRZ09942.1"/>
    <property type="molecule type" value="Transcribed_RNA"/>
</dbReference>
<feature type="transmembrane region" description="Helical" evidence="2">
    <location>
        <begin position="445"/>
        <end position="465"/>
    </location>
</feature>
<keyword evidence="2" id="KW-1133">Transmembrane helix</keyword>
<feature type="region of interest" description="Disordered" evidence="1">
    <location>
        <begin position="25"/>
        <end position="52"/>
    </location>
</feature>